<dbReference type="AlphaFoldDB" id="A0A1F6WAW9"/>
<sequence>MKNIVTVGGGTGSYTVLSGLKNLPDVSLTALVSMADDGGSTGVLMDELGVLPPGDVRQCLVALSEHTSIVRELMNYRFNEGTLIGHSFGNIFLAALEKVTGNFVRGIEVASEILKVKGSVVPVTSDRAKLFMLLKNGLLIEGENKINHSDVQDMGIEKIFYRDNVKLNENAQKAIHEADYIILGPGNYYCSIIPNIIVNGFKEAVIKSKARIILPVNLTNKQGHTTHWKVSTYVTDIEKYLGKSIDIILVNNEAPSREQSEVYRLQEGDGVLILDDLEDKRIVRESLLSDLFIKYNKADTLQNVRSFIRHDSEKLAECISQIIKK</sequence>
<dbReference type="CDD" id="cd07187">
    <property type="entry name" value="YvcK_like"/>
    <property type="match status" value="1"/>
</dbReference>
<organism evidence="3 4">
    <name type="scientific">Candidatus Nomurabacteria bacterium RIFCSPHIGHO2_12_FULL_37_29</name>
    <dbReference type="NCBI Taxonomy" id="1801759"/>
    <lineage>
        <taxon>Bacteria</taxon>
        <taxon>Candidatus Nomuraibacteriota</taxon>
    </lineage>
</organism>
<comment type="similarity">
    <text evidence="2">Belongs to the gluconeogenesis factor family.</text>
</comment>
<protein>
    <recommendedName>
        <fullName evidence="2">Putative gluconeogenesis factor</fullName>
    </recommendedName>
</protein>
<dbReference type="PANTHER" id="PTHR30135:SF3">
    <property type="entry name" value="GLUCONEOGENESIS FACTOR-RELATED"/>
    <property type="match status" value="1"/>
</dbReference>
<dbReference type="EMBL" id="MFUJ01000031">
    <property type="protein sequence ID" value="OGI79050.1"/>
    <property type="molecule type" value="Genomic_DNA"/>
</dbReference>
<proteinExistence type="inferred from homology"/>
<dbReference type="InterPro" id="IPR010119">
    <property type="entry name" value="Gluconeogen_factor"/>
</dbReference>
<reference evidence="3 4" key="1">
    <citation type="journal article" date="2016" name="Nat. Commun.">
        <title>Thousands of microbial genomes shed light on interconnected biogeochemical processes in an aquifer system.</title>
        <authorList>
            <person name="Anantharaman K."/>
            <person name="Brown C.T."/>
            <person name="Hug L.A."/>
            <person name="Sharon I."/>
            <person name="Castelle C.J."/>
            <person name="Probst A.J."/>
            <person name="Thomas B.C."/>
            <person name="Singh A."/>
            <person name="Wilkins M.J."/>
            <person name="Karaoz U."/>
            <person name="Brodie E.L."/>
            <person name="Williams K.H."/>
            <person name="Hubbard S.S."/>
            <person name="Banfield J.F."/>
        </authorList>
    </citation>
    <scope>NUCLEOTIDE SEQUENCE [LARGE SCALE GENOMIC DNA]</scope>
</reference>
<evidence type="ECO:0000256" key="2">
    <source>
        <dbReference type="HAMAP-Rule" id="MF_00973"/>
    </source>
</evidence>
<dbReference type="Gene3D" id="3.40.50.10680">
    <property type="entry name" value="CofD-like domains"/>
    <property type="match status" value="1"/>
</dbReference>
<evidence type="ECO:0000313" key="3">
    <source>
        <dbReference type="EMBL" id="OGI79050.1"/>
    </source>
</evidence>
<dbReference type="NCBIfam" id="TIGR01826">
    <property type="entry name" value="CofD_related"/>
    <property type="match status" value="1"/>
</dbReference>
<comment type="caution">
    <text evidence="3">The sequence shown here is derived from an EMBL/GenBank/DDBJ whole genome shotgun (WGS) entry which is preliminary data.</text>
</comment>
<name>A0A1F6WAW9_9BACT</name>
<comment type="function">
    <text evidence="2">Required for morphogenesis under gluconeogenic growth conditions.</text>
</comment>
<dbReference type="GO" id="GO:0005737">
    <property type="term" value="C:cytoplasm"/>
    <property type="evidence" value="ECO:0007669"/>
    <property type="project" value="UniProtKB-SubCell"/>
</dbReference>
<gene>
    <name evidence="3" type="ORF">A3F19_03315</name>
</gene>
<evidence type="ECO:0000256" key="1">
    <source>
        <dbReference type="ARBA" id="ARBA00022490"/>
    </source>
</evidence>
<dbReference type="InterPro" id="IPR038136">
    <property type="entry name" value="CofD-like_dom_sf"/>
</dbReference>
<dbReference type="GO" id="GO:0008360">
    <property type="term" value="P:regulation of cell shape"/>
    <property type="evidence" value="ECO:0007669"/>
    <property type="project" value="UniProtKB-UniRule"/>
</dbReference>
<dbReference type="SUPFAM" id="SSF142338">
    <property type="entry name" value="CofD-like"/>
    <property type="match status" value="1"/>
</dbReference>
<accession>A0A1F6WAW9</accession>
<dbReference type="InterPro" id="IPR002882">
    <property type="entry name" value="CofD"/>
</dbReference>
<dbReference type="Pfam" id="PF01933">
    <property type="entry name" value="CofD"/>
    <property type="match status" value="1"/>
</dbReference>
<dbReference type="GO" id="GO:0043743">
    <property type="term" value="F:LPPG:FO 2-phospho-L-lactate transferase activity"/>
    <property type="evidence" value="ECO:0007669"/>
    <property type="project" value="InterPro"/>
</dbReference>
<dbReference type="Proteomes" id="UP000177052">
    <property type="component" value="Unassembled WGS sequence"/>
</dbReference>
<dbReference type="HAMAP" id="MF_00973">
    <property type="entry name" value="Gluconeogen_factor"/>
    <property type="match status" value="1"/>
</dbReference>
<evidence type="ECO:0000313" key="4">
    <source>
        <dbReference type="Proteomes" id="UP000177052"/>
    </source>
</evidence>
<comment type="subcellular location">
    <subcellularLocation>
        <location evidence="2">Cytoplasm</location>
    </subcellularLocation>
</comment>
<keyword evidence="1 2" id="KW-0963">Cytoplasm</keyword>
<dbReference type="PANTHER" id="PTHR30135">
    <property type="entry name" value="UNCHARACTERIZED PROTEIN YVCK-RELATED"/>
    <property type="match status" value="1"/>
</dbReference>